<evidence type="ECO:0000256" key="1">
    <source>
        <dbReference type="ARBA" id="ARBA00001974"/>
    </source>
</evidence>
<dbReference type="GO" id="GO:0016491">
    <property type="term" value="F:oxidoreductase activity"/>
    <property type="evidence" value="ECO:0007669"/>
    <property type="project" value="UniProtKB-KW"/>
</dbReference>
<keyword evidence="4" id="KW-0560">Oxidoreductase</keyword>
<dbReference type="OrthoDB" id="3178130at2"/>
<evidence type="ECO:0000256" key="4">
    <source>
        <dbReference type="ARBA" id="ARBA00023002"/>
    </source>
</evidence>
<keyword evidence="2" id="KW-0285">Flavoprotein</keyword>
<reference evidence="6 7" key="1">
    <citation type="submission" date="2018-08" db="EMBL/GenBank/DDBJ databases">
        <title>Erythrobacter zhengii sp.nov., a bacterium isolated from deep-sea sediment.</title>
        <authorList>
            <person name="Fang C."/>
            <person name="Wu Y.-H."/>
            <person name="Sun C."/>
            <person name="Wang H."/>
            <person name="Cheng H."/>
            <person name="Meng F.-X."/>
            <person name="Wang C.-S."/>
            <person name="Xu X.-W."/>
        </authorList>
    </citation>
    <scope>NUCLEOTIDE SEQUENCE [LARGE SCALE GENOMIC DNA]</scope>
    <source>
        <strain evidence="6 7">V18</strain>
    </source>
</reference>
<evidence type="ECO:0000313" key="7">
    <source>
        <dbReference type="Proteomes" id="UP000286576"/>
    </source>
</evidence>
<accession>A0A418NTE0</accession>
<organism evidence="6 7">
    <name type="scientific">Aurantiacibacter zhengii</name>
    <dbReference type="NCBI Taxonomy" id="2307003"/>
    <lineage>
        <taxon>Bacteria</taxon>
        <taxon>Pseudomonadati</taxon>
        <taxon>Pseudomonadota</taxon>
        <taxon>Alphaproteobacteria</taxon>
        <taxon>Sphingomonadales</taxon>
        <taxon>Erythrobacteraceae</taxon>
        <taxon>Aurantiacibacter</taxon>
    </lineage>
</organism>
<evidence type="ECO:0000256" key="2">
    <source>
        <dbReference type="ARBA" id="ARBA00022630"/>
    </source>
</evidence>
<dbReference type="GO" id="GO:0008202">
    <property type="term" value="P:steroid metabolic process"/>
    <property type="evidence" value="ECO:0007669"/>
    <property type="project" value="UniProtKB-ARBA"/>
</dbReference>
<dbReference type="InterPro" id="IPR027477">
    <property type="entry name" value="Succ_DH/fumarate_Rdtase_cat_sf"/>
</dbReference>
<dbReference type="InterPro" id="IPR050315">
    <property type="entry name" value="FAD-oxidoreductase_2"/>
</dbReference>
<keyword evidence="7" id="KW-1185">Reference proteome</keyword>
<dbReference type="Gene3D" id="3.50.50.60">
    <property type="entry name" value="FAD/NAD(P)-binding domain"/>
    <property type="match status" value="2"/>
</dbReference>
<dbReference type="InterPro" id="IPR036188">
    <property type="entry name" value="FAD/NAD-bd_sf"/>
</dbReference>
<keyword evidence="3" id="KW-0274">FAD</keyword>
<dbReference type="PRINTS" id="PR00411">
    <property type="entry name" value="PNDRDTASEI"/>
</dbReference>
<protein>
    <submittedName>
        <fullName evidence="6">FAD-dependent oxidoreductase</fullName>
    </submittedName>
</protein>
<evidence type="ECO:0000313" key="6">
    <source>
        <dbReference type="EMBL" id="RIV86816.1"/>
    </source>
</evidence>
<dbReference type="RefSeq" id="WP_119586633.1">
    <property type="nucleotide sequence ID" value="NZ_CAWODQ010000022.1"/>
</dbReference>
<comment type="cofactor">
    <cofactor evidence="1">
        <name>FAD</name>
        <dbReference type="ChEBI" id="CHEBI:57692"/>
    </cofactor>
</comment>
<sequence length="566" mass="60248">MSESPVAGMYDVVVAGSGAGGLAAAVTAARAGLDVLVLEKADVVGGTTARSGGVLWLPGNHLTKGDDPDTDRAQAREYIRELAGNGFDADRVDAFLNNAADMARFFEDETEVAFAPQPQFPDYHPEVAGASEGGRSVVAAPYDGRELGGELKRLRPPLREITFVGMMFNASQEVQHFFRATRSLKSAIYVAKRLMIHGWELARHGRAMRLTNGNALAARLFASALRNGVEVRTGCGISTLMIREGEVRGVVTEDGETIEARRGVVLATGGFPRDLARQMKLFPHVHGSHRHSSPAPETNTGGGLCAAEEAGASVETRVVQPAAWIPVSLVPDKNGPPGVFPHLVDRYKPGLIAVTPDGRRFVNEADSYHVFGQAMLRECEKDGEVYAWLLADSRALNRYGLGMAKPFPVPHGHHLRSGYLKKAAGLEGLSREIGCDPDVLTNTIYEYNLGARNGEDRQFGKGSTPYNRYLGDSGHSPNPCVAPFADAPFYAVRLVMGDLGTFAGLRADAHARVLGADGSPIRGLYAAGNDLASVMGGAYPAGGITLGPAMTFGYIAAHHMAAEDSS</sequence>
<feature type="domain" description="FAD-dependent oxidoreductase 2 FAD-binding" evidence="5">
    <location>
        <begin position="11"/>
        <end position="546"/>
    </location>
</feature>
<evidence type="ECO:0000259" key="5">
    <source>
        <dbReference type="Pfam" id="PF00890"/>
    </source>
</evidence>
<dbReference type="InterPro" id="IPR003953">
    <property type="entry name" value="FAD-dep_OxRdtase_2_FAD-bd"/>
</dbReference>
<dbReference type="Proteomes" id="UP000286576">
    <property type="component" value="Unassembled WGS sequence"/>
</dbReference>
<dbReference type="PANTHER" id="PTHR43400">
    <property type="entry name" value="FUMARATE REDUCTASE"/>
    <property type="match status" value="1"/>
</dbReference>
<gene>
    <name evidence="6" type="ORF">D2V07_09020</name>
</gene>
<dbReference type="EMBL" id="QXFL01000003">
    <property type="protein sequence ID" value="RIV86816.1"/>
    <property type="molecule type" value="Genomic_DNA"/>
</dbReference>
<dbReference type="PANTHER" id="PTHR43400:SF10">
    <property type="entry name" value="3-OXOSTEROID 1-DEHYDROGENASE"/>
    <property type="match status" value="1"/>
</dbReference>
<dbReference type="AlphaFoldDB" id="A0A418NTE0"/>
<evidence type="ECO:0000256" key="3">
    <source>
        <dbReference type="ARBA" id="ARBA00022827"/>
    </source>
</evidence>
<proteinExistence type="predicted"/>
<name>A0A418NTE0_9SPHN</name>
<comment type="caution">
    <text evidence="6">The sequence shown here is derived from an EMBL/GenBank/DDBJ whole genome shotgun (WGS) entry which is preliminary data.</text>
</comment>
<dbReference type="SUPFAM" id="SSF51905">
    <property type="entry name" value="FAD/NAD(P)-binding domain"/>
    <property type="match status" value="1"/>
</dbReference>
<dbReference type="SUPFAM" id="SSF56425">
    <property type="entry name" value="Succinate dehydrogenase/fumarate reductase flavoprotein, catalytic domain"/>
    <property type="match status" value="1"/>
</dbReference>
<dbReference type="Pfam" id="PF00890">
    <property type="entry name" value="FAD_binding_2"/>
    <property type="match status" value="1"/>
</dbReference>